<proteinExistence type="inferred from homology"/>
<dbReference type="SUPFAM" id="SSF53448">
    <property type="entry name" value="Nucleotide-diphospho-sugar transferases"/>
    <property type="match status" value="1"/>
</dbReference>
<dbReference type="SUPFAM" id="SSF53756">
    <property type="entry name" value="UDP-Glycosyltransferase/glycogen phosphorylase"/>
    <property type="match status" value="1"/>
</dbReference>
<evidence type="ECO:0000256" key="1">
    <source>
        <dbReference type="ARBA" id="ARBA00004776"/>
    </source>
</evidence>
<dbReference type="EMBL" id="FOPW01000020">
    <property type="protein sequence ID" value="SFH88948.1"/>
    <property type="molecule type" value="Genomic_DNA"/>
</dbReference>
<keyword evidence="3" id="KW-0328">Glycosyltransferase</keyword>
<dbReference type="InterPro" id="IPR029044">
    <property type="entry name" value="Nucleotide-diphossugar_trans"/>
</dbReference>
<feature type="domain" description="Glycosyltransferase 2-like" evidence="5">
    <location>
        <begin position="27"/>
        <end position="203"/>
    </location>
</feature>
<evidence type="ECO:0000313" key="8">
    <source>
        <dbReference type="Proteomes" id="UP000199681"/>
    </source>
</evidence>
<reference evidence="6 8" key="1">
    <citation type="submission" date="2016-10" db="EMBL/GenBank/DDBJ databases">
        <authorList>
            <person name="Varghese N."/>
            <person name="Submissions S."/>
        </authorList>
    </citation>
    <scope>NUCLEOTIDE SEQUENCE [LARGE SCALE GENOMIC DNA]</scope>
    <source>
        <strain evidence="6 8">GMCC 1.11211</strain>
    </source>
</reference>
<organism evidence="7 9">
    <name type="scientific">Cryobacterium levicorallinum</name>
    <dbReference type="NCBI Taxonomy" id="995038"/>
    <lineage>
        <taxon>Bacteria</taxon>
        <taxon>Bacillati</taxon>
        <taxon>Actinomycetota</taxon>
        <taxon>Actinomycetes</taxon>
        <taxon>Micrococcales</taxon>
        <taxon>Microbacteriaceae</taxon>
        <taxon>Cryobacterium</taxon>
    </lineage>
</organism>
<evidence type="ECO:0000256" key="2">
    <source>
        <dbReference type="ARBA" id="ARBA00006739"/>
    </source>
</evidence>
<dbReference type="EMBL" id="SOFE01000010">
    <property type="protein sequence ID" value="TFB86266.1"/>
    <property type="molecule type" value="Genomic_DNA"/>
</dbReference>
<dbReference type="Proteomes" id="UP000297963">
    <property type="component" value="Unassembled WGS sequence"/>
</dbReference>
<dbReference type="InterPro" id="IPR001173">
    <property type="entry name" value="Glyco_trans_2-like"/>
</dbReference>
<dbReference type="Gene3D" id="3.40.50.2000">
    <property type="entry name" value="Glycogen Phosphorylase B"/>
    <property type="match status" value="1"/>
</dbReference>
<reference evidence="7 9" key="2">
    <citation type="submission" date="2019-03" db="EMBL/GenBank/DDBJ databases">
        <title>Genomics of glacier-inhabiting Cryobacterium strains.</title>
        <authorList>
            <person name="Liu Q."/>
            <person name="Xin Y.-H."/>
        </authorList>
    </citation>
    <scope>NUCLEOTIDE SEQUENCE [LARGE SCALE GENOMIC DNA]</scope>
    <source>
        <strain evidence="7 9">Hh34</strain>
    </source>
</reference>
<dbReference type="Proteomes" id="UP000199681">
    <property type="component" value="Unassembled WGS sequence"/>
</dbReference>
<sequence>MPAPQQDPATPASIGKNASEKSLNRITIVVPVYGDWASLRNCIAALIEHAPAADYDVLIINDCGPDADLMEAGVLGMIFGHPNFRYERNPVNLGFVRTCNRAAFELDRTSNDLLLLNSDTRITAGALDEMRRVLSLSERHAVVCPRSNDATIATIPFYQRDRFADRDEARTERVFAAIAPSLPRYYTTPVAIGFCFLIRRSLVANNGLFDEVFGLGYNEENDFCLRLNALGYSSLIANHALVYHVGSTSFGTEQRATLEAENSKILHARYPFYPAAVTDFINNEYAVLDRFADIITHPNGPGKKVLIDLHHLSLAFDGSTKNALSFLQFVAAEVDSATFAVTVAAPQDVIDFFDLRSYGLRVLAYGDIAEVFDVGIAIAPVTALGQITTLNRFCAKWVVSYLDVIALRSWGLRMLVPYKPEIVKASLAYADRVVAISDATLDDAVDFFDDLGTLRSRTTVLHQGSGVSVSVPDVVDFSPTITSACAAVITGGDYILVVGNAFPHKQVRPALQALSTINLPIIVLGGPDTARDFPQMHALPGGTLTDADVAAVYSGARVVVFPSAYEGFGLPIPEAAQFQRRIVVFDTAVAREVTAALELSEQVSFFSLFSELPDRVRVAYDSDAHTSAAAPSVRTLADYNRDFWGQVLETLDAPIDQAHLRRRYAAIRSITVVSEDFLQRTAHNLHELAEIKGSQKYRLSLTIARILGPVGRVVGRGRNPGSALQMRDVDRS</sequence>
<gene>
    <name evidence="7" type="ORF">E3O11_05125</name>
    <name evidence="6" type="ORF">SAMN05216274_1208</name>
</gene>
<dbReference type="Pfam" id="PF13692">
    <property type="entry name" value="Glyco_trans_1_4"/>
    <property type="match status" value="1"/>
</dbReference>
<comment type="similarity">
    <text evidence="2">Belongs to the glycosyltransferase 2 family.</text>
</comment>
<evidence type="ECO:0000313" key="6">
    <source>
        <dbReference type="EMBL" id="SFH88948.1"/>
    </source>
</evidence>
<name>A0A1I3DQV3_9MICO</name>
<comment type="caution">
    <text evidence="7">The sequence shown here is derived from an EMBL/GenBank/DDBJ whole genome shotgun (WGS) entry which is preliminary data.</text>
</comment>
<dbReference type="PANTHER" id="PTHR43179:SF12">
    <property type="entry name" value="GALACTOFURANOSYLTRANSFERASE GLFT2"/>
    <property type="match status" value="1"/>
</dbReference>
<keyword evidence="4 7" id="KW-0808">Transferase</keyword>
<dbReference type="STRING" id="995038.SAMN05216274_1208"/>
<evidence type="ECO:0000313" key="9">
    <source>
        <dbReference type="Proteomes" id="UP000297963"/>
    </source>
</evidence>
<evidence type="ECO:0000313" key="7">
    <source>
        <dbReference type="EMBL" id="TFB86266.1"/>
    </source>
</evidence>
<keyword evidence="8" id="KW-1185">Reference proteome</keyword>
<dbReference type="Gene3D" id="3.90.550.10">
    <property type="entry name" value="Spore Coat Polysaccharide Biosynthesis Protein SpsA, Chain A"/>
    <property type="match status" value="1"/>
</dbReference>
<dbReference type="PANTHER" id="PTHR43179">
    <property type="entry name" value="RHAMNOSYLTRANSFERASE WBBL"/>
    <property type="match status" value="1"/>
</dbReference>
<dbReference type="RefSeq" id="WP_092452258.1">
    <property type="nucleotide sequence ID" value="NZ_BKAC01000023.1"/>
</dbReference>
<evidence type="ECO:0000256" key="3">
    <source>
        <dbReference type="ARBA" id="ARBA00022676"/>
    </source>
</evidence>
<evidence type="ECO:0000256" key="4">
    <source>
        <dbReference type="ARBA" id="ARBA00022679"/>
    </source>
</evidence>
<protein>
    <submittedName>
        <fullName evidence="6 7">Glycosyltransferase</fullName>
    </submittedName>
</protein>
<dbReference type="AlphaFoldDB" id="A0A1I3DQV3"/>
<dbReference type="Pfam" id="PF00535">
    <property type="entry name" value="Glycos_transf_2"/>
    <property type="match status" value="1"/>
</dbReference>
<evidence type="ECO:0000259" key="5">
    <source>
        <dbReference type="Pfam" id="PF00535"/>
    </source>
</evidence>
<comment type="pathway">
    <text evidence="1">Cell wall biogenesis; cell wall polysaccharide biosynthesis.</text>
</comment>
<accession>A0A1I3DQV3</accession>
<dbReference type="GO" id="GO:0016757">
    <property type="term" value="F:glycosyltransferase activity"/>
    <property type="evidence" value="ECO:0007669"/>
    <property type="project" value="UniProtKB-KW"/>
</dbReference>